<evidence type="ECO:0000313" key="2">
    <source>
        <dbReference type="EMBL" id="KAK7197990.1"/>
    </source>
</evidence>
<reference evidence="2 3" key="1">
    <citation type="journal article" date="2021" name="MBio">
        <title>A New Model Trypanosomatid, Novymonas esmeraldas: Genomic Perception of Its 'Candidatus Pandoraea novymonadis' Endosymbiont.</title>
        <authorList>
            <person name="Zakharova A."/>
            <person name="Saura A."/>
            <person name="Butenko A."/>
            <person name="Podesvova L."/>
            <person name="Warmusova S."/>
            <person name="Kostygov A.Y."/>
            <person name="Nenarokova A."/>
            <person name="Lukes J."/>
            <person name="Opperdoes F.R."/>
            <person name="Yurchenko V."/>
        </authorList>
    </citation>
    <scope>NUCLEOTIDE SEQUENCE [LARGE SCALE GENOMIC DNA]</scope>
    <source>
        <strain evidence="2 3">E262AT.01</strain>
    </source>
</reference>
<evidence type="ECO:0000256" key="1">
    <source>
        <dbReference type="SAM" id="MobiDB-lite"/>
    </source>
</evidence>
<feature type="compositionally biased region" description="Low complexity" evidence="1">
    <location>
        <begin position="52"/>
        <end position="67"/>
    </location>
</feature>
<protein>
    <submittedName>
        <fullName evidence="2">Uncharacterized protein</fullName>
    </submittedName>
</protein>
<dbReference type="Proteomes" id="UP001430356">
    <property type="component" value="Unassembled WGS sequence"/>
</dbReference>
<gene>
    <name evidence="2" type="ORF">NESM_000754200</name>
</gene>
<feature type="region of interest" description="Disordered" evidence="1">
    <location>
        <begin position="44"/>
        <end position="84"/>
    </location>
</feature>
<comment type="caution">
    <text evidence="2">The sequence shown here is derived from an EMBL/GenBank/DDBJ whole genome shotgun (WGS) entry which is preliminary data.</text>
</comment>
<sequence>MRSSTACFSRLGQSLRCAAVLMPRPPTPAPRLSTGRQIVLGPGALSTSQRWQTATPAADDTAQTAPPSTSSEGEPKAPAGSGVAHVMERAADARRDIHDLWSRTAAAEEQAQASGTSAASTSADAAAEAEAALAEERCAAVAALLDHYKLDPATPREEDVSRGLGDAMDRLLLLCVPLSPKHGTDLLVRLMRISARQGRQISMRTIQHLFARTGSYAEALAIFYAMRRSNFAMNMEAYHAMLYSLQRLEEEGWATRFHEEFAASKGEVISEQALDFVLRGVDNQLMPENKPWLGRVMFAEVKDNAAVQRQSMASFDEMGQMWVQRYKSDGVPPKTE</sequence>
<keyword evidence="3" id="KW-1185">Reference proteome</keyword>
<proteinExistence type="predicted"/>
<evidence type="ECO:0000313" key="3">
    <source>
        <dbReference type="Proteomes" id="UP001430356"/>
    </source>
</evidence>
<dbReference type="AlphaFoldDB" id="A0AAW0EXX7"/>
<dbReference type="EMBL" id="JAECZO010000127">
    <property type="protein sequence ID" value="KAK7197990.1"/>
    <property type="molecule type" value="Genomic_DNA"/>
</dbReference>
<accession>A0AAW0EXX7</accession>
<name>A0AAW0EXX7_9TRYP</name>
<organism evidence="2 3">
    <name type="scientific">Novymonas esmeraldas</name>
    <dbReference type="NCBI Taxonomy" id="1808958"/>
    <lineage>
        <taxon>Eukaryota</taxon>
        <taxon>Discoba</taxon>
        <taxon>Euglenozoa</taxon>
        <taxon>Kinetoplastea</taxon>
        <taxon>Metakinetoplastina</taxon>
        <taxon>Trypanosomatida</taxon>
        <taxon>Trypanosomatidae</taxon>
        <taxon>Novymonas</taxon>
    </lineage>
</organism>